<reference evidence="5 6" key="1">
    <citation type="submission" date="2019-03" db="EMBL/GenBank/DDBJ databases">
        <authorList>
            <person name="Fan P."/>
        </authorList>
    </citation>
    <scope>NUCLEOTIDE SEQUENCE [LARGE SCALE GENOMIC DNA]</scope>
    <source>
        <strain evidence="5 6">KCJ4950</strain>
    </source>
</reference>
<dbReference type="PANTHER" id="PTHR42756">
    <property type="entry name" value="TRANSCRIPTIONAL REGULATOR, MARR"/>
    <property type="match status" value="1"/>
</dbReference>
<dbReference type="RefSeq" id="WP_132869688.1">
    <property type="nucleotide sequence ID" value="NZ_SJWY01000137.1"/>
</dbReference>
<dbReference type="PROSITE" id="PS50995">
    <property type="entry name" value="HTH_MARR_2"/>
    <property type="match status" value="1"/>
</dbReference>
<dbReference type="GO" id="GO:0003700">
    <property type="term" value="F:DNA-binding transcription factor activity"/>
    <property type="evidence" value="ECO:0007669"/>
    <property type="project" value="InterPro"/>
</dbReference>
<dbReference type="Pfam" id="PF01047">
    <property type="entry name" value="MarR"/>
    <property type="match status" value="1"/>
</dbReference>
<protein>
    <submittedName>
        <fullName evidence="5">MarR family transcriptional regulator</fullName>
    </submittedName>
</protein>
<gene>
    <name evidence="5" type="ORF">E0E04_06300</name>
</gene>
<dbReference type="SUPFAM" id="SSF46785">
    <property type="entry name" value="Winged helix' DNA-binding domain"/>
    <property type="match status" value="1"/>
</dbReference>
<feature type="non-terminal residue" evidence="5">
    <location>
        <position position="135"/>
    </location>
</feature>
<keyword evidence="3" id="KW-0804">Transcription</keyword>
<evidence type="ECO:0000313" key="6">
    <source>
        <dbReference type="Proteomes" id="UP000295231"/>
    </source>
</evidence>
<dbReference type="SMART" id="SM00347">
    <property type="entry name" value="HTH_MARR"/>
    <property type="match status" value="1"/>
</dbReference>
<dbReference type="InterPro" id="IPR000835">
    <property type="entry name" value="HTH_MarR-typ"/>
</dbReference>
<organism evidence="5 6">
    <name type="scientific">Streptococcus vicugnae</name>
    <dbReference type="NCBI Taxonomy" id="2740579"/>
    <lineage>
        <taxon>Bacteria</taxon>
        <taxon>Bacillati</taxon>
        <taxon>Bacillota</taxon>
        <taxon>Bacilli</taxon>
        <taxon>Lactobacillales</taxon>
        <taxon>Streptococcaceae</taxon>
        <taxon>Streptococcus</taxon>
    </lineage>
</organism>
<dbReference type="EMBL" id="SJWY01000137">
    <property type="protein sequence ID" value="TDE71912.1"/>
    <property type="molecule type" value="Genomic_DNA"/>
</dbReference>
<keyword evidence="2" id="KW-0238">DNA-binding</keyword>
<dbReference type="InterPro" id="IPR036390">
    <property type="entry name" value="WH_DNA-bd_sf"/>
</dbReference>
<dbReference type="GO" id="GO:0003677">
    <property type="term" value="F:DNA binding"/>
    <property type="evidence" value="ECO:0007669"/>
    <property type="project" value="UniProtKB-KW"/>
</dbReference>
<feature type="domain" description="HTH marR-type" evidence="4">
    <location>
        <begin position="10"/>
        <end position="135"/>
    </location>
</feature>
<proteinExistence type="predicted"/>
<dbReference type="PANTHER" id="PTHR42756:SF1">
    <property type="entry name" value="TRANSCRIPTIONAL REPRESSOR OF EMRAB OPERON"/>
    <property type="match status" value="1"/>
</dbReference>
<accession>A0A4R5G4V0</accession>
<evidence type="ECO:0000313" key="5">
    <source>
        <dbReference type="EMBL" id="TDE71912.1"/>
    </source>
</evidence>
<keyword evidence="1" id="KW-0805">Transcription regulation</keyword>
<evidence type="ECO:0000259" key="4">
    <source>
        <dbReference type="PROSITE" id="PS50995"/>
    </source>
</evidence>
<dbReference type="Gene3D" id="1.10.10.10">
    <property type="entry name" value="Winged helix-like DNA-binding domain superfamily/Winged helix DNA-binding domain"/>
    <property type="match status" value="1"/>
</dbReference>
<name>A0A4R5G4V0_9STRE</name>
<dbReference type="AlphaFoldDB" id="A0A4R5G4V0"/>
<dbReference type="InterPro" id="IPR036388">
    <property type="entry name" value="WH-like_DNA-bd_sf"/>
</dbReference>
<evidence type="ECO:0000256" key="3">
    <source>
        <dbReference type="ARBA" id="ARBA00023163"/>
    </source>
</evidence>
<evidence type="ECO:0000256" key="2">
    <source>
        <dbReference type="ARBA" id="ARBA00023125"/>
    </source>
</evidence>
<evidence type="ECO:0000256" key="1">
    <source>
        <dbReference type="ARBA" id="ARBA00023015"/>
    </source>
</evidence>
<keyword evidence="6" id="KW-1185">Reference proteome</keyword>
<comment type="caution">
    <text evidence="5">The sequence shown here is derived from an EMBL/GenBank/DDBJ whole genome shotgun (WGS) entry which is preliminary data.</text>
</comment>
<sequence length="135" mass="15245">MPKTAQESLDSCLFFAIKKLDRALDKITEEGFQKLGLSPSYSTLLLILDHDNGKLQKDLAKMLCITAPTLTRIVEKLGNKGFIQVISEGRTKRVYITEKGRKLIPDIHQAHIDTQKEFNRLVKNGFSDTLVSELN</sequence>
<dbReference type="Proteomes" id="UP000295231">
    <property type="component" value="Unassembled WGS sequence"/>
</dbReference>